<accession>A0A2N5GI59</accession>
<dbReference type="EMBL" id="PGVA01000049">
    <property type="protein sequence ID" value="PLR80583.1"/>
    <property type="molecule type" value="Genomic_DNA"/>
</dbReference>
<dbReference type="AlphaFoldDB" id="A0A2N5GI59"/>
<dbReference type="RefSeq" id="WP_101578755.1">
    <property type="nucleotide sequence ID" value="NZ_PGVA01000049.1"/>
</dbReference>
<comment type="caution">
    <text evidence="1">The sequence shown here is derived from an EMBL/GenBank/DDBJ whole genome shotgun (WGS) entry which is preliminary data.</text>
</comment>
<sequence>MDLNLLEELERKAKRQKYLWMIDILQGYKSNIIEAAAHFEDGAAVYRSAYGCYAANWQGQSREAYELIAGELNQTANQVYSLGDDLVSEIGAEIRKLRRKVEALS</sequence>
<evidence type="ECO:0000313" key="2">
    <source>
        <dbReference type="EMBL" id="PLR92531.1"/>
    </source>
</evidence>
<evidence type="ECO:0000313" key="1">
    <source>
        <dbReference type="EMBL" id="PLR80583.1"/>
    </source>
</evidence>
<organism evidence="1 3">
    <name type="scientific">Bacillus canaveralius</name>
    <dbReference type="NCBI Taxonomy" id="1403243"/>
    <lineage>
        <taxon>Bacteria</taxon>
        <taxon>Bacillati</taxon>
        <taxon>Bacillota</taxon>
        <taxon>Bacilli</taxon>
        <taxon>Bacillales</taxon>
        <taxon>Bacillaceae</taxon>
        <taxon>Bacillus</taxon>
    </lineage>
</organism>
<keyword evidence="4" id="KW-1185">Reference proteome</keyword>
<name>A0A2N5GI59_9BACI</name>
<reference evidence="2 4" key="2">
    <citation type="submission" date="2017-12" db="EMBL/GenBank/DDBJ databases">
        <title>Comparative Functional Genomics of Dry Heat Resistant strains isolated from the Viking Spacecraft.</title>
        <authorList>
            <person name="Seuylemezian A."/>
            <person name="Cooper K."/>
            <person name="Vaishampayan P."/>
        </authorList>
    </citation>
    <scope>NUCLEOTIDE SEQUENCE [LARGE SCALE GENOMIC DNA]</scope>
    <source>
        <strain evidence="2 4">ATCC 29669</strain>
    </source>
</reference>
<reference evidence="1 3" key="1">
    <citation type="submission" date="2017-11" db="EMBL/GenBank/DDBJ databases">
        <title>Comparitive Functional Genomics of Dry Heat Resistant strains isolated from the Viking Spacecraft.</title>
        <authorList>
            <person name="Seuylemezian A."/>
            <person name="Cooper K."/>
            <person name="Vaishampayan P."/>
        </authorList>
    </citation>
    <scope>NUCLEOTIDE SEQUENCE [LARGE SCALE GENOMIC DNA]</scope>
    <source>
        <strain evidence="1 3">M4.6</strain>
    </source>
</reference>
<dbReference type="Proteomes" id="UP000234951">
    <property type="component" value="Unassembled WGS sequence"/>
</dbReference>
<protein>
    <submittedName>
        <fullName evidence="1">DUF5082 domain-containing protein</fullName>
    </submittedName>
</protein>
<proteinExistence type="predicted"/>
<gene>
    <name evidence="1" type="ORF">CU635_17975</name>
    <name evidence="2" type="ORF">CVD25_18730</name>
</gene>
<dbReference type="OrthoDB" id="2903441at2"/>
<evidence type="ECO:0000313" key="3">
    <source>
        <dbReference type="Proteomes" id="UP000234951"/>
    </source>
</evidence>
<dbReference type="Proteomes" id="UP000235114">
    <property type="component" value="Unassembled WGS sequence"/>
</dbReference>
<dbReference type="EMBL" id="PGVD01000057">
    <property type="protein sequence ID" value="PLR92531.1"/>
    <property type="molecule type" value="Genomic_DNA"/>
</dbReference>
<evidence type="ECO:0000313" key="4">
    <source>
        <dbReference type="Proteomes" id="UP000235114"/>
    </source>
</evidence>